<proteinExistence type="predicted"/>
<organism evidence="2 3">
    <name type="scientific">Halorubrum tebenquichense DSM 14210</name>
    <dbReference type="NCBI Taxonomy" id="1227485"/>
    <lineage>
        <taxon>Archaea</taxon>
        <taxon>Methanobacteriati</taxon>
        <taxon>Methanobacteriota</taxon>
        <taxon>Stenosarchaea group</taxon>
        <taxon>Halobacteria</taxon>
        <taxon>Halobacteriales</taxon>
        <taxon>Haloferacaceae</taxon>
        <taxon>Halorubrum</taxon>
    </lineage>
</organism>
<dbReference type="PATRIC" id="fig|1227485.3.peg.562"/>
<feature type="region of interest" description="Disordered" evidence="1">
    <location>
        <begin position="1"/>
        <end position="24"/>
    </location>
</feature>
<gene>
    <name evidence="2" type="ORF">C472_02934</name>
</gene>
<dbReference type="RefSeq" id="WP_006628287.1">
    <property type="nucleotide sequence ID" value="NZ_AOJD01000024.1"/>
</dbReference>
<comment type="caution">
    <text evidence="2">The sequence shown here is derived from an EMBL/GenBank/DDBJ whole genome shotgun (WGS) entry which is preliminary data.</text>
</comment>
<dbReference type="EMBL" id="AOJD01000024">
    <property type="protein sequence ID" value="ELZ39744.1"/>
    <property type="molecule type" value="Genomic_DNA"/>
</dbReference>
<dbReference type="AlphaFoldDB" id="M0E070"/>
<dbReference type="Proteomes" id="UP000011523">
    <property type="component" value="Unassembled WGS sequence"/>
</dbReference>
<name>M0E070_9EURY</name>
<reference evidence="2 3" key="1">
    <citation type="journal article" date="2014" name="PLoS Genet.">
        <title>Phylogenetically driven sequencing of extremely halophilic archaea reveals strategies for static and dynamic osmo-response.</title>
        <authorList>
            <person name="Becker E.A."/>
            <person name="Seitzer P.M."/>
            <person name="Tritt A."/>
            <person name="Larsen D."/>
            <person name="Krusor M."/>
            <person name="Yao A.I."/>
            <person name="Wu D."/>
            <person name="Madern D."/>
            <person name="Eisen J.A."/>
            <person name="Darling A.E."/>
            <person name="Facciotti M.T."/>
        </authorList>
    </citation>
    <scope>NUCLEOTIDE SEQUENCE [LARGE SCALE GENOMIC DNA]</scope>
    <source>
        <strain evidence="2 3">DSM 14210</strain>
    </source>
</reference>
<keyword evidence="3" id="KW-1185">Reference proteome</keyword>
<feature type="compositionally biased region" description="Basic and acidic residues" evidence="1">
    <location>
        <begin position="1"/>
        <end position="21"/>
    </location>
</feature>
<accession>M0E070</accession>
<protein>
    <submittedName>
        <fullName evidence="2">Uncharacterized protein</fullName>
    </submittedName>
</protein>
<evidence type="ECO:0000313" key="2">
    <source>
        <dbReference type="EMBL" id="ELZ39744.1"/>
    </source>
</evidence>
<evidence type="ECO:0000313" key="3">
    <source>
        <dbReference type="Proteomes" id="UP000011523"/>
    </source>
</evidence>
<evidence type="ECO:0000256" key="1">
    <source>
        <dbReference type="SAM" id="MobiDB-lite"/>
    </source>
</evidence>
<sequence>MTTEIDLRDRPDDEHRDRIRGALDGAEPGEELRIAADRDVGVHLIRYQIERGRDEGTI</sequence>
<dbReference type="OrthoDB" id="198577at2157"/>